<organism evidence="6 7">
    <name type="scientific">Nitratireductor thuwali</name>
    <dbReference type="NCBI Taxonomy" id="2267699"/>
    <lineage>
        <taxon>Bacteria</taxon>
        <taxon>Pseudomonadati</taxon>
        <taxon>Pseudomonadota</taxon>
        <taxon>Alphaproteobacteria</taxon>
        <taxon>Hyphomicrobiales</taxon>
        <taxon>Phyllobacteriaceae</taxon>
        <taxon>Nitratireductor</taxon>
    </lineage>
</organism>
<dbReference type="Pfam" id="PF00005">
    <property type="entry name" value="ABC_tran"/>
    <property type="match status" value="1"/>
</dbReference>
<dbReference type="InterPro" id="IPR008995">
    <property type="entry name" value="Mo/tungstate-bd_C_term_dom"/>
</dbReference>
<dbReference type="PANTHER" id="PTHR43875">
    <property type="entry name" value="MALTODEXTRIN IMPORT ATP-BINDING PROTEIN MSMX"/>
    <property type="match status" value="1"/>
</dbReference>
<comment type="similarity">
    <text evidence="1">Belongs to the ABC transporter superfamily.</text>
</comment>
<dbReference type="PROSITE" id="PS00211">
    <property type="entry name" value="ABC_TRANSPORTER_1"/>
    <property type="match status" value="1"/>
</dbReference>
<keyword evidence="6" id="KW-0614">Plasmid</keyword>
<dbReference type="PANTHER" id="PTHR43875:SF1">
    <property type="entry name" value="OSMOPROTECTIVE COMPOUNDS UPTAKE ATP-BINDING PROTEIN GGTA"/>
    <property type="match status" value="1"/>
</dbReference>
<dbReference type="SUPFAM" id="SSF50331">
    <property type="entry name" value="MOP-like"/>
    <property type="match status" value="1"/>
</dbReference>
<evidence type="ECO:0000256" key="1">
    <source>
        <dbReference type="ARBA" id="ARBA00005417"/>
    </source>
</evidence>
<keyword evidence="3" id="KW-0547">Nucleotide-binding</keyword>
<dbReference type="InterPro" id="IPR015855">
    <property type="entry name" value="ABC_transpr_MalK-like"/>
</dbReference>
<dbReference type="SMART" id="SM00382">
    <property type="entry name" value="AAA"/>
    <property type="match status" value="1"/>
</dbReference>
<gene>
    <name evidence="6" type="primary">ugpC_7</name>
    <name evidence="6" type="ORF">NTH_04299</name>
</gene>
<dbReference type="InterPro" id="IPR040582">
    <property type="entry name" value="OB_MalK-like"/>
</dbReference>
<dbReference type="InterPro" id="IPR047641">
    <property type="entry name" value="ABC_transpr_MalK/UgpC-like"/>
</dbReference>
<feature type="domain" description="ABC transporter" evidence="5">
    <location>
        <begin position="4"/>
        <end position="234"/>
    </location>
</feature>
<dbReference type="PROSITE" id="PS50893">
    <property type="entry name" value="ABC_TRANSPORTER_2"/>
    <property type="match status" value="1"/>
</dbReference>
<dbReference type="Gene3D" id="2.40.50.100">
    <property type="match status" value="1"/>
</dbReference>
<evidence type="ECO:0000256" key="4">
    <source>
        <dbReference type="ARBA" id="ARBA00022840"/>
    </source>
</evidence>
<geneLocation type="plasmid" evidence="6 7">
    <name>p1536_1</name>
</geneLocation>
<dbReference type="NCBIfam" id="NF008653">
    <property type="entry name" value="PRK11650.1"/>
    <property type="match status" value="1"/>
</dbReference>
<proteinExistence type="inferred from homology"/>
<keyword evidence="4 6" id="KW-0067">ATP-binding</keyword>
<dbReference type="CDD" id="cd03301">
    <property type="entry name" value="ABC_MalK_N"/>
    <property type="match status" value="1"/>
</dbReference>
<accession>A0ABY5MPB3</accession>
<dbReference type="InterPro" id="IPR027417">
    <property type="entry name" value="P-loop_NTPase"/>
</dbReference>
<protein>
    <submittedName>
        <fullName evidence="6">Sn-glycerol-3-phosphate import ATP-binding protein UgpC</fullName>
    </submittedName>
</protein>
<dbReference type="GO" id="GO:0005524">
    <property type="term" value="F:ATP binding"/>
    <property type="evidence" value="ECO:0007669"/>
    <property type="project" value="UniProtKB-KW"/>
</dbReference>
<evidence type="ECO:0000259" key="5">
    <source>
        <dbReference type="PROSITE" id="PS50893"/>
    </source>
</evidence>
<dbReference type="Pfam" id="PF17912">
    <property type="entry name" value="OB_MalK"/>
    <property type="match status" value="1"/>
</dbReference>
<dbReference type="Gene3D" id="3.40.50.300">
    <property type="entry name" value="P-loop containing nucleotide triphosphate hydrolases"/>
    <property type="match status" value="1"/>
</dbReference>
<name>A0ABY5MPB3_9HYPH</name>
<keyword evidence="7" id="KW-1185">Reference proteome</keyword>
<dbReference type="InterPro" id="IPR012340">
    <property type="entry name" value="NA-bd_OB-fold"/>
</dbReference>
<evidence type="ECO:0000256" key="3">
    <source>
        <dbReference type="ARBA" id="ARBA00022741"/>
    </source>
</evidence>
<keyword evidence="2" id="KW-0813">Transport</keyword>
<evidence type="ECO:0000313" key="7">
    <source>
        <dbReference type="Proteomes" id="UP001342418"/>
    </source>
</evidence>
<dbReference type="InterPro" id="IPR003439">
    <property type="entry name" value="ABC_transporter-like_ATP-bd"/>
</dbReference>
<dbReference type="InterPro" id="IPR003593">
    <property type="entry name" value="AAA+_ATPase"/>
</dbReference>
<dbReference type="RefSeq" id="WP_338531988.1">
    <property type="nucleotide sequence ID" value="NZ_CP030942.1"/>
</dbReference>
<reference evidence="6 7" key="1">
    <citation type="submission" date="2018-07" db="EMBL/GenBank/DDBJ databases">
        <title>Genome sequence of Nitratireductor thuwali#1536.</title>
        <authorList>
            <person name="Michoud G."/>
            <person name="Merlino G."/>
            <person name="Sefrji F.O."/>
            <person name="Daffonchio D."/>
        </authorList>
    </citation>
    <scope>NUCLEOTIDE SEQUENCE [LARGE SCALE GENOMIC DNA]</scope>
    <source>
        <strain evidence="6 7">Nit1536</strain>
        <plasmid evidence="6 7">p1536_1</plasmid>
    </source>
</reference>
<sequence length="365" mass="40275">MAPVSLNKLVKRYGATQVVHGIDLDVADREFIALVGPSGCGKSTTLRMIAGLEDISGGDIRIGGHIVNDLPPRARNISMVFQSYALYPHMTVAENMGFSLKIAGKDKAEIEKRVAEAAKTLSLEALLERRPSQLSGGQRQRVAMGRAIVRNPEVFLFDEPLSNLDAKLRTQMRTEIKKLHAKVQSTVIYVTHDQVEAMTLADRIVIMRDGHIEQVGTPEDVFHRPATLFVAGFIGSPPMNLREAVVSDGKLMFRGGDSLPIPARFREKVSVGQEVVFGLRPDDLYPTGHGIHSGEAHEVHEMERTVSITEPLGNETLVFVNFDGMEWVSRMLNPRQMKRGDTVNLSFDLSQAHLFEAGTGKSLRS</sequence>
<evidence type="ECO:0000313" key="6">
    <source>
        <dbReference type="EMBL" id="UUP19785.1"/>
    </source>
</evidence>
<dbReference type="InterPro" id="IPR017871">
    <property type="entry name" value="ABC_transporter-like_CS"/>
</dbReference>
<dbReference type="Proteomes" id="UP001342418">
    <property type="component" value="Plasmid p1536_1"/>
</dbReference>
<dbReference type="Gene3D" id="2.40.50.140">
    <property type="entry name" value="Nucleic acid-binding proteins"/>
    <property type="match status" value="1"/>
</dbReference>
<dbReference type="SUPFAM" id="SSF52540">
    <property type="entry name" value="P-loop containing nucleoside triphosphate hydrolases"/>
    <property type="match status" value="1"/>
</dbReference>
<evidence type="ECO:0000256" key="2">
    <source>
        <dbReference type="ARBA" id="ARBA00022448"/>
    </source>
</evidence>
<dbReference type="EMBL" id="CP030942">
    <property type="protein sequence ID" value="UUP19785.1"/>
    <property type="molecule type" value="Genomic_DNA"/>
</dbReference>